<evidence type="ECO:0000313" key="2">
    <source>
        <dbReference type="Proteomes" id="UP000586119"/>
    </source>
</evidence>
<dbReference type="Pfam" id="PF02810">
    <property type="entry name" value="SEC-C"/>
    <property type="match status" value="1"/>
</dbReference>
<accession>A0A7Z0RUN2</accession>
<name>A0A7Z0RUN2_9GAMM</name>
<dbReference type="AlphaFoldDB" id="A0A7Z0RUN2"/>
<organism evidence="1 2">
    <name type="scientific">Vreelandella salicampi</name>
    <dbReference type="NCBI Taxonomy" id="1449798"/>
    <lineage>
        <taxon>Bacteria</taxon>
        <taxon>Pseudomonadati</taxon>
        <taxon>Pseudomonadota</taxon>
        <taxon>Gammaproteobacteria</taxon>
        <taxon>Oceanospirillales</taxon>
        <taxon>Halomonadaceae</taxon>
        <taxon>Vreelandella</taxon>
    </lineage>
</organism>
<gene>
    <name evidence="1" type="ORF">HZS81_08050</name>
</gene>
<comment type="caution">
    <text evidence="1">The sequence shown here is derived from an EMBL/GenBank/DDBJ whole genome shotgun (WGS) entry which is preliminary data.</text>
</comment>
<proteinExistence type="predicted"/>
<protein>
    <submittedName>
        <fullName evidence="1">SEC-C domain-containing protein</fullName>
    </submittedName>
</protein>
<evidence type="ECO:0000313" key="1">
    <source>
        <dbReference type="EMBL" id="NYS60713.1"/>
    </source>
</evidence>
<dbReference type="EMBL" id="JACCDF010000005">
    <property type="protein sequence ID" value="NYS60713.1"/>
    <property type="molecule type" value="Genomic_DNA"/>
</dbReference>
<dbReference type="RefSeq" id="WP_179930040.1">
    <property type="nucleotide sequence ID" value="NZ_JACCDF010000005.1"/>
</dbReference>
<dbReference type="Gene3D" id="3.10.450.50">
    <property type="match status" value="1"/>
</dbReference>
<keyword evidence="2" id="KW-1185">Reference proteome</keyword>
<dbReference type="Proteomes" id="UP000586119">
    <property type="component" value="Unassembled WGS sequence"/>
</dbReference>
<dbReference type="SUPFAM" id="SSF103642">
    <property type="entry name" value="Sec-C motif"/>
    <property type="match status" value="1"/>
</dbReference>
<dbReference type="InterPro" id="IPR004027">
    <property type="entry name" value="SEC_C_motif"/>
</dbReference>
<reference evidence="1 2" key="1">
    <citation type="journal article" date="2015" name="Int. J. Syst. Evol. Microbiol.">
        <title>Halomonas salicampi sp. nov., a halotolerant and alkalitolerant bacterium isolated from a saltern soil.</title>
        <authorList>
            <person name="Lee J.C."/>
            <person name="Kim Y.S."/>
            <person name="Yun B.S."/>
            <person name="Whang K.S."/>
        </authorList>
    </citation>
    <scope>NUCLEOTIDE SEQUENCE [LARGE SCALE GENOMIC DNA]</scope>
    <source>
        <strain evidence="1 2">BH103</strain>
    </source>
</reference>
<sequence>MNLGRNDSCPCGSGKKFKRCCMGSVSHQNR</sequence>